<accession>A0AA35SRR3</accession>
<feature type="region of interest" description="Disordered" evidence="3">
    <location>
        <begin position="124"/>
        <end position="179"/>
    </location>
</feature>
<dbReference type="GO" id="GO:0031499">
    <property type="term" value="C:TRAMP complex"/>
    <property type="evidence" value="ECO:0007669"/>
    <property type="project" value="TreeGrafter"/>
</dbReference>
<feature type="compositionally biased region" description="Basic and acidic residues" evidence="3">
    <location>
        <begin position="163"/>
        <end position="179"/>
    </location>
</feature>
<dbReference type="AlphaFoldDB" id="A0AA35SRR3"/>
<evidence type="ECO:0000256" key="2">
    <source>
        <dbReference type="ARBA" id="ARBA00022842"/>
    </source>
</evidence>
<evidence type="ECO:0000256" key="3">
    <source>
        <dbReference type="SAM" id="MobiDB-lite"/>
    </source>
</evidence>
<proteinExistence type="predicted"/>
<keyword evidence="1" id="KW-0479">Metal-binding</keyword>
<comment type="caution">
    <text evidence="5">The sequence shown here is derived from an EMBL/GenBank/DDBJ whole genome shotgun (WGS) entry which is preliminary data.</text>
</comment>
<dbReference type="PANTHER" id="PTHR23092:SF15">
    <property type="entry name" value="INACTIVE NON-CANONICAL POLY(A) RNA POLYMERASE PROTEIN TRF4-2-RELATED"/>
    <property type="match status" value="1"/>
</dbReference>
<dbReference type="PANTHER" id="PTHR23092">
    <property type="entry name" value="POLY(A) RNA POLYMERASE"/>
    <property type="match status" value="1"/>
</dbReference>
<feature type="compositionally biased region" description="Low complexity" evidence="3">
    <location>
        <begin position="124"/>
        <end position="137"/>
    </location>
</feature>
<protein>
    <submittedName>
        <fullName evidence="5">Terminal nucleotidyltransferase 4B</fullName>
    </submittedName>
</protein>
<feature type="domain" description="PAP-associated" evidence="4">
    <location>
        <begin position="288"/>
        <end position="341"/>
    </location>
</feature>
<dbReference type="Proteomes" id="UP001174909">
    <property type="component" value="Unassembled WGS sequence"/>
</dbReference>
<keyword evidence="6" id="KW-1185">Reference proteome</keyword>
<reference evidence="5" key="1">
    <citation type="submission" date="2023-03" db="EMBL/GenBank/DDBJ databases">
        <authorList>
            <person name="Steffen K."/>
            <person name="Cardenas P."/>
        </authorList>
    </citation>
    <scope>NUCLEOTIDE SEQUENCE</scope>
</reference>
<feature type="non-terminal residue" evidence="5">
    <location>
        <position position="1"/>
    </location>
</feature>
<dbReference type="Pfam" id="PF03828">
    <property type="entry name" value="PAP_assoc"/>
    <property type="match status" value="1"/>
</dbReference>
<evidence type="ECO:0000313" key="5">
    <source>
        <dbReference type="EMBL" id="CAI8034469.1"/>
    </source>
</evidence>
<dbReference type="GO" id="GO:0003729">
    <property type="term" value="F:mRNA binding"/>
    <property type="evidence" value="ECO:0007669"/>
    <property type="project" value="TreeGrafter"/>
</dbReference>
<gene>
    <name evidence="5" type="ORF">GBAR_LOCUS19399</name>
</gene>
<dbReference type="InterPro" id="IPR045862">
    <property type="entry name" value="Trf4-like"/>
</dbReference>
<organism evidence="5 6">
    <name type="scientific">Geodia barretti</name>
    <name type="common">Barrett's horny sponge</name>
    <dbReference type="NCBI Taxonomy" id="519541"/>
    <lineage>
        <taxon>Eukaryota</taxon>
        <taxon>Metazoa</taxon>
        <taxon>Porifera</taxon>
        <taxon>Demospongiae</taxon>
        <taxon>Heteroscleromorpha</taxon>
        <taxon>Tetractinellida</taxon>
        <taxon>Astrophorina</taxon>
        <taxon>Geodiidae</taxon>
        <taxon>Geodia</taxon>
    </lineage>
</organism>
<dbReference type="SUPFAM" id="SSF81631">
    <property type="entry name" value="PAP/OAS1 substrate-binding domain"/>
    <property type="match status" value="1"/>
</dbReference>
<dbReference type="GO" id="GO:1990817">
    <property type="term" value="F:poly(A) RNA polymerase activity"/>
    <property type="evidence" value="ECO:0007669"/>
    <property type="project" value="InterPro"/>
</dbReference>
<evidence type="ECO:0000313" key="6">
    <source>
        <dbReference type="Proteomes" id="UP001174909"/>
    </source>
</evidence>
<dbReference type="GO" id="GO:0043634">
    <property type="term" value="P:polyadenylation-dependent ncRNA catabolic process"/>
    <property type="evidence" value="ECO:0007669"/>
    <property type="project" value="TreeGrafter"/>
</dbReference>
<dbReference type="EMBL" id="CASHTH010002734">
    <property type="protein sequence ID" value="CAI8034469.1"/>
    <property type="molecule type" value="Genomic_DNA"/>
</dbReference>
<keyword evidence="2" id="KW-0460">Magnesium</keyword>
<dbReference type="GO" id="GO:0005730">
    <property type="term" value="C:nucleolus"/>
    <property type="evidence" value="ECO:0007669"/>
    <property type="project" value="TreeGrafter"/>
</dbReference>
<name>A0AA35SRR3_GEOBA</name>
<dbReference type="InterPro" id="IPR002058">
    <property type="entry name" value="PAP_assoc"/>
</dbReference>
<sequence length="389" mass="43501">MLYTIAQKACGTGQHAAIAQKACGTGQHAAIAQKTCGTGQHADHSSEGLRDWPACYHSSEDLRDWPAMLYTIAQKACGTGQHATIAQKACGTGQHAAIAQKTCKTAPLKPFFKSANNKSFEVPTLTQTNQNPTTSSLSIPPCPMAVPTTSTHHIARKFPAQETWDRLEKNSVSDSSKRDLDTQPDFLPLFTNHLNSSAASTSEPTFSTEKRKIIAGESIERCTPWRTKEYNCDPVGLHEEIEDFFKYMTPRPSEFRMRLEVADRISQILRRNFLQLHPRNAANDPDANLGVLLIEFFELFGRNFNYMKTAITVLDGGSYFSKEDIPDHENAILYIVDPTNTKENASRGCYGMWQVKMAFEQAFLKLHRRTLTRETPSPRQESLLAEIVE</sequence>
<dbReference type="GO" id="GO:0046872">
    <property type="term" value="F:metal ion binding"/>
    <property type="evidence" value="ECO:0007669"/>
    <property type="project" value="UniProtKB-KW"/>
</dbReference>
<dbReference type="Gene3D" id="1.10.1410.10">
    <property type="match status" value="1"/>
</dbReference>
<evidence type="ECO:0000259" key="4">
    <source>
        <dbReference type="Pfam" id="PF03828"/>
    </source>
</evidence>
<dbReference type="GO" id="GO:0031123">
    <property type="term" value="P:RNA 3'-end processing"/>
    <property type="evidence" value="ECO:0007669"/>
    <property type="project" value="TreeGrafter"/>
</dbReference>
<evidence type="ECO:0000256" key="1">
    <source>
        <dbReference type="ARBA" id="ARBA00022723"/>
    </source>
</evidence>